<keyword evidence="4" id="KW-0808">Transferase</keyword>
<dbReference type="Pfam" id="PF08448">
    <property type="entry name" value="PAS_4"/>
    <property type="match status" value="1"/>
</dbReference>
<dbReference type="InterPro" id="IPR000700">
    <property type="entry name" value="PAS-assoc_C"/>
</dbReference>
<dbReference type="InterPro" id="IPR052155">
    <property type="entry name" value="Biofilm_reg_signaling"/>
</dbReference>
<dbReference type="InterPro" id="IPR029787">
    <property type="entry name" value="Nucleotide_cyclase"/>
</dbReference>
<dbReference type="SUPFAM" id="SSF55073">
    <property type="entry name" value="Nucleotide cyclase"/>
    <property type="match status" value="1"/>
</dbReference>
<dbReference type="InterPro" id="IPR043128">
    <property type="entry name" value="Rev_trsase/Diguanyl_cyclase"/>
</dbReference>
<dbReference type="Proteomes" id="UP001621714">
    <property type="component" value="Unassembled WGS sequence"/>
</dbReference>
<dbReference type="PANTHER" id="PTHR44757">
    <property type="entry name" value="DIGUANYLATE CYCLASE DGCP"/>
    <property type="match status" value="1"/>
</dbReference>
<dbReference type="EC" id="2.7.7.65" evidence="4"/>
<keyword evidence="4" id="KW-0548">Nucleotidyltransferase</keyword>
<feature type="domain" description="GGDEF" evidence="3">
    <location>
        <begin position="310"/>
        <end position="447"/>
    </location>
</feature>
<protein>
    <submittedName>
        <fullName evidence="4">Diguanylate cyclase</fullName>
        <ecNumber evidence="4">2.7.7.65</ecNumber>
    </submittedName>
</protein>
<dbReference type="CDD" id="cd00130">
    <property type="entry name" value="PAS"/>
    <property type="match status" value="1"/>
</dbReference>
<keyword evidence="5" id="KW-1185">Reference proteome</keyword>
<dbReference type="PANTHER" id="PTHR44757:SF2">
    <property type="entry name" value="BIOFILM ARCHITECTURE MAINTENANCE PROTEIN MBAA"/>
    <property type="match status" value="1"/>
</dbReference>
<dbReference type="PROSITE" id="PS50113">
    <property type="entry name" value="PAC"/>
    <property type="match status" value="1"/>
</dbReference>
<dbReference type="InterPro" id="IPR035965">
    <property type="entry name" value="PAS-like_dom_sf"/>
</dbReference>
<organism evidence="4 5">
    <name type="scientific">Marinospirillum alkalitolerans</name>
    <dbReference type="NCBI Taxonomy" id="3123374"/>
    <lineage>
        <taxon>Bacteria</taxon>
        <taxon>Pseudomonadati</taxon>
        <taxon>Pseudomonadota</taxon>
        <taxon>Gammaproteobacteria</taxon>
        <taxon>Oceanospirillales</taxon>
        <taxon>Oceanospirillaceae</taxon>
        <taxon>Marinospirillum</taxon>
    </lineage>
</organism>
<comment type="caution">
    <text evidence="4">The sequence shown here is derived from an EMBL/GenBank/DDBJ whole genome shotgun (WGS) entry which is preliminary data.</text>
</comment>
<dbReference type="SMART" id="SM00086">
    <property type="entry name" value="PAC"/>
    <property type="match status" value="2"/>
</dbReference>
<dbReference type="RefSeq" id="WP_405339743.1">
    <property type="nucleotide sequence ID" value="NZ_JBANFI010000005.1"/>
</dbReference>
<dbReference type="EMBL" id="JBANFI010000005">
    <property type="protein sequence ID" value="MFK7161240.1"/>
    <property type="molecule type" value="Genomic_DNA"/>
</dbReference>
<dbReference type="Pfam" id="PF08447">
    <property type="entry name" value="PAS_3"/>
    <property type="match status" value="1"/>
</dbReference>
<dbReference type="NCBIfam" id="TIGR00254">
    <property type="entry name" value="GGDEF"/>
    <property type="match status" value="1"/>
</dbReference>
<dbReference type="GO" id="GO:0052621">
    <property type="term" value="F:diguanylate cyclase activity"/>
    <property type="evidence" value="ECO:0007669"/>
    <property type="project" value="UniProtKB-EC"/>
</dbReference>
<dbReference type="InterPro" id="IPR001610">
    <property type="entry name" value="PAC"/>
</dbReference>
<sequence length="455" mass="50939">MATTALSRLDQALLWLEGLQQAEDACFMLEVEPGQALRVVATNPAFDLALDVPVGSLHGQPLQACLPPKMLAELEERFKLCAETGEAQEYDLQTSQRRSIAEPSALAHPGTPERINTRLAPIKDEQGQVTHLLGISRVVTDRRLEEAYKERWYKLTHQLPGIPFELHQEKDRPLRLSLVGPKLSFILGISLQEVRQQLSCFFERIHPDDMLPLQQKALQASQQLADLKTAFRYRHPDQATRWLQVHATPEPDAEGGWIWYGYLTDVTQHYDQQANLKYLATHDALTGLPNRSLFLETLEQALAAAADDQTALALLFIDLDKFKPINDELGHKAGDRVLKEIAGRMRELLCAGDLLARLGGDEFVILMTSRKLDRVEIQALDLAEQVIQRISQPLFFRHGEQRHIGASIGISLYPQHAQDADALIVMSDDAMYAAKHAGRGRACLASSAHQIKSKP</sequence>
<dbReference type="Gene3D" id="3.30.450.20">
    <property type="entry name" value="PAS domain"/>
    <property type="match status" value="2"/>
</dbReference>
<proteinExistence type="predicted"/>
<evidence type="ECO:0000313" key="5">
    <source>
        <dbReference type="Proteomes" id="UP001621714"/>
    </source>
</evidence>
<accession>A0ABW8PYA7</accession>
<evidence type="ECO:0000259" key="3">
    <source>
        <dbReference type="PROSITE" id="PS50887"/>
    </source>
</evidence>
<reference evidence="4 5" key="1">
    <citation type="submission" date="2024-02" db="EMBL/GenBank/DDBJ databases">
        <title>Marinospirillum sp. MEB 164 isolated from Lonar lake sediment.</title>
        <authorList>
            <person name="Joshi A."/>
            <person name="Thite S."/>
        </authorList>
    </citation>
    <scope>NUCLEOTIDE SEQUENCE [LARGE SCALE GENOMIC DNA]</scope>
    <source>
        <strain evidence="4 5">MEB164</strain>
    </source>
</reference>
<gene>
    <name evidence="4" type="ORF">V6U78_09355</name>
</gene>
<dbReference type="SMART" id="SM00267">
    <property type="entry name" value="GGDEF"/>
    <property type="match status" value="1"/>
</dbReference>
<dbReference type="InterPro" id="IPR013655">
    <property type="entry name" value="PAS_fold_3"/>
</dbReference>
<evidence type="ECO:0000313" key="4">
    <source>
        <dbReference type="EMBL" id="MFK7161240.1"/>
    </source>
</evidence>
<evidence type="ECO:0000256" key="1">
    <source>
        <dbReference type="SAM" id="MobiDB-lite"/>
    </source>
</evidence>
<feature type="domain" description="PAC" evidence="2">
    <location>
        <begin position="99"/>
        <end position="151"/>
    </location>
</feature>
<dbReference type="Gene3D" id="3.30.70.270">
    <property type="match status" value="1"/>
</dbReference>
<feature type="region of interest" description="Disordered" evidence="1">
    <location>
        <begin position="92"/>
        <end position="112"/>
    </location>
</feature>
<dbReference type="CDD" id="cd01949">
    <property type="entry name" value="GGDEF"/>
    <property type="match status" value="1"/>
</dbReference>
<evidence type="ECO:0000259" key="2">
    <source>
        <dbReference type="PROSITE" id="PS50113"/>
    </source>
</evidence>
<dbReference type="PROSITE" id="PS50887">
    <property type="entry name" value="GGDEF"/>
    <property type="match status" value="1"/>
</dbReference>
<dbReference type="InterPro" id="IPR000014">
    <property type="entry name" value="PAS"/>
</dbReference>
<dbReference type="InterPro" id="IPR013656">
    <property type="entry name" value="PAS_4"/>
</dbReference>
<dbReference type="InterPro" id="IPR000160">
    <property type="entry name" value="GGDEF_dom"/>
</dbReference>
<dbReference type="SUPFAM" id="SSF55785">
    <property type="entry name" value="PYP-like sensor domain (PAS domain)"/>
    <property type="match status" value="2"/>
</dbReference>
<dbReference type="Pfam" id="PF00990">
    <property type="entry name" value="GGDEF"/>
    <property type="match status" value="1"/>
</dbReference>
<name>A0ABW8PYA7_9GAMM</name>